<dbReference type="Gene3D" id="2.60.120.200">
    <property type="match status" value="1"/>
</dbReference>
<dbReference type="OrthoDB" id="370098at2"/>
<dbReference type="GO" id="GO:0004553">
    <property type="term" value="F:hydrolase activity, hydrolyzing O-glycosyl compounds"/>
    <property type="evidence" value="ECO:0007669"/>
    <property type="project" value="UniProtKB-ARBA"/>
</dbReference>
<dbReference type="Proteomes" id="UP000244450">
    <property type="component" value="Unassembled WGS sequence"/>
</dbReference>
<proteinExistence type="predicted"/>
<dbReference type="GO" id="GO:0005975">
    <property type="term" value="P:carbohydrate metabolic process"/>
    <property type="evidence" value="ECO:0007669"/>
    <property type="project" value="UniProtKB-ARBA"/>
</dbReference>
<organism evidence="2 3">
    <name type="scientific">Chitinophaga parva</name>
    <dbReference type="NCBI Taxonomy" id="2169414"/>
    <lineage>
        <taxon>Bacteria</taxon>
        <taxon>Pseudomonadati</taxon>
        <taxon>Bacteroidota</taxon>
        <taxon>Chitinophagia</taxon>
        <taxon>Chitinophagales</taxon>
        <taxon>Chitinophagaceae</taxon>
        <taxon>Chitinophaga</taxon>
    </lineage>
</organism>
<name>A0A2T7BHA9_9BACT</name>
<dbReference type="SUPFAM" id="SSF49899">
    <property type="entry name" value="Concanavalin A-like lectins/glucanases"/>
    <property type="match status" value="1"/>
</dbReference>
<keyword evidence="1" id="KW-0732">Signal</keyword>
<feature type="chain" id="PRO_5015427362" description="GH16 domain-containing protein" evidence="1">
    <location>
        <begin position="19"/>
        <end position="257"/>
    </location>
</feature>
<dbReference type="CDD" id="cd00413">
    <property type="entry name" value="Glyco_hydrolase_16"/>
    <property type="match status" value="1"/>
</dbReference>
<evidence type="ECO:0000313" key="2">
    <source>
        <dbReference type="EMBL" id="PUZ25658.1"/>
    </source>
</evidence>
<accession>A0A2T7BHA9</accession>
<sequence>MKNLLVLALACASLMACKKDATSGKTGGNSTNTQPRAVTLNFSGYTWTVTSSGTGTQGPGPNHFNSSNAWVDSNGFLHLKLAKNTTTGNWECAEVTLNQNLGYGKYQWKVEGAIDQLDKNVVFGMFNYSGNDGYDEMDIEYSRWGRANNNNLDFTLYPATGSSQSSVETTALISLTGTYTTHRITRHSNSSVDFQSIAGFYDDNTNVYAAKTWNNPPNSISTLSMPVLMNLWLFNGVAPSNGQNVEIIIHEFKFTPQ</sequence>
<evidence type="ECO:0000313" key="3">
    <source>
        <dbReference type="Proteomes" id="UP000244450"/>
    </source>
</evidence>
<dbReference type="RefSeq" id="WP_108687497.1">
    <property type="nucleotide sequence ID" value="NZ_QCYK01000002.1"/>
</dbReference>
<evidence type="ECO:0000256" key="1">
    <source>
        <dbReference type="SAM" id="SignalP"/>
    </source>
</evidence>
<comment type="caution">
    <text evidence="2">The sequence shown here is derived from an EMBL/GenBank/DDBJ whole genome shotgun (WGS) entry which is preliminary data.</text>
</comment>
<dbReference type="EMBL" id="QCYK01000002">
    <property type="protein sequence ID" value="PUZ25658.1"/>
    <property type="molecule type" value="Genomic_DNA"/>
</dbReference>
<dbReference type="PROSITE" id="PS51257">
    <property type="entry name" value="PROKAR_LIPOPROTEIN"/>
    <property type="match status" value="1"/>
</dbReference>
<evidence type="ECO:0008006" key="4">
    <source>
        <dbReference type="Google" id="ProtNLM"/>
    </source>
</evidence>
<feature type="signal peptide" evidence="1">
    <location>
        <begin position="1"/>
        <end position="18"/>
    </location>
</feature>
<dbReference type="AlphaFoldDB" id="A0A2T7BHA9"/>
<gene>
    <name evidence="2" type="ORF">DCC81_15420</name>
</gene>
<reference evidence="2 3" key="1">
    <citation type="submission" date="2018-04" db="EMBL/GenBank/DDBJ databases">
        <title>Chitinophaga fuyangensis sp. nov., isolated from soil in a chemical factory.</title>
        <authorList>
            <person name="Chen K."/>
        </authorList>
    </citation>
    <scope>NUCLEOTIDE SEQUENCE [LARGE SCALE GENOMIC DNA]</scope>
    <source>
        <strain evidence="2 3">LY-1</strain>
    </source>
</reference>
<keyword evidence="3" id="KW-1185">Reference proteome</keyword>
<dbReference type="InterPro" id="IPR013320">
    <property type="entry name" value="ConA-like_dom_sf"/>
</dbReference>
<protein>
    <recommendedName>
        <fullName evidence="4">GH16 domain-containing protein</fullName>
    </recommendedName>
</protein>